<evidence type="ECO:0000259" key="1">
    <source>
        <dbReference type="Pfam" id="PF00534"/>
    </source>
</evidence>
<organism evidence="2 3">
    <name type="scientific">Flavobacterium calami</name>
    <dbReference type="NCBI Taxonomy" id="3139144"/>
    <lineage>
        <taxon>Bacteria</taxon>
        <taxon>Pseudomonadati</taxon>
        <taxon>Bacteroidota</taxon>
        <taxon>Flavobacteriia</taxon>
        <taxon>Flavobacteriales</taxon>
        <taxon>Flavobacteriaceae</taxon>
        <taxon>Flavobacterium</taxon>
    </lineage>
</organism>
<dbReference type="InterPro" id="IPR050194">
    <property type="entry name" value="Glycosyltransferase_grp1"/>
</dbReference>
<evidence type="ECO:0000313" key="2">
    <source>
        <dbReference type="EMBL" id="MEL1254253.1"/>
    </source>
</evidence>
<dbReference type="Pfam" id="PF00534">
    <property type="entry name" value="Glycos_transf_1"/>
    <property type="match status" value="1"/>
</dbReference>
<dbReference type="RefSeq" id="WP_341692405.1">
    <property type="nucleotide sequence ID" value="NZ_JBBYHS010000010.1"/>
</dbReference>
<sequence>MLNLVIVTRQFPYGKSETFLESEILILSKYFKSITIYPSTSSIDVRELPSNVFVNNLICKDYENKFKWCLKAIMTLHFYKIIFTNFSKILSLKKAKELFKYLVSYTIYSNKLPTLISENNNNLIYSYWYNAFVDSFCEHNKAGRKIVTRVHRGDLYEEISQLCFFPGRECSITKVDRVFSISDDGYSYLKNKYNTNNISVSKLGAIDNNFIAKSSSSNKFSIVSVSNVIAVKNVGLIASVIKKFSKKNPGVEIVWNHFGDGDMLPEIKKDIYNENLENLKSIFHGRVSNKKIFEFYSNNAVDVLINLSSSEGIPVSMMEAISFGIPILATDVGGVSEIVNEKTGFLIDLETNQNVICNYLKKMYDNPKDRMEVRNYWLANYSASTNYKKFAEELVLLSQI</sequence>
<dbReference type="SUPFAM" id="SSF53756">
    <property type="entry name" value="UDP-Glycosyltransferase/glycogen phosphorylase"/>
    <property type="match status" value="1"/>
</dbReference>
<dbReference type="InterPro" id="IPR001296">
    <property type="entry name" value="Glyco_trans_1"/>
</dbReference>
<keyword evidence="2" id="KW-0328">Glycosyltransferase</keyword>
<reference evidence="2 3" key="1">
    <citation type="submission" date="2024-04" db="EMBL/GenBank/DDBJ databases">
        <title>Flavobacterium sp. DGU38 16S ribosomal RNA gene Genome sequencing and assembly.</title>
        <authorList>
            <person name="Park S."/>
        </authorList>
    </citation>
    <scope>NUCLEOTIDE SEQUENCE [LARGE SCALE GENOMIC DNA]</scope>
    <source>
        <strain evidence="2 3">DGU38</strain>
    </source>
</reference>
<accession>A0ABU9IP79</accession>
<dbReference type="PANTHER" id="PTHR45947">
    <property type="entry name" value="SULFOQUINOVOSYL TRANSFERASE SQD2"/>
    <property type="match status" value="1"/>
</dbReference>
<dbReference type="GO" id="GO:0016757">
    <property type="term" value="F:glycosyltransferase activity"/>
    <property type="evidence" value="ECO:0007669"/>
    <property type="project" value="UniProtKB-KW"/>
</dbReference>
<protein>
    <submittedName>
        <fullName evidence="2">Glycosyltransferase</fullName>
        <ecNumber evidence="2">2.4.-.-</ecNumber>
    </submittedName>
</protein>
<dbReference type="Proteomes" id="UP001485226">
    <property type="component" value="Unassembled WGS sequence"/>
</dbReference>
<proteinExistence type="predicted"/>
<dbReference type="EC" id="2.4.-.-" evidence="2"/>
<feature type="domain" description="Glycosyl transferase family 1" evidence="1">
    <location>
        <begin position="213"/>
        <end position="376"/>
    </location>
</feature>
<dbReference type="PANTHER" id="PTHR45947:SF15">
    <property type="entry name" value="TEICHURONIC ACID BIOSYNTHESIS GLYCOSYLTRANSFERASE TUAC-RELATED"/>
    <property type="match status" value="1"/>
</dbReference>
<keyword evidence="2" id="KW-0808">Transferase</keyword>
<evidence type="ECO:0000313" key="3">
    <source>
        <dbReference type="Proteomes" id="UP001485226"/>
    </source>
</evidence>
<dbReference type="Gene3D" id="3.40.50.2000">
    <property type="entry name" value="Glycogen Phosphorylase B"/>
    <property type="match status" value="2"/>
</dbReference>
<dbReference type="EMBL" id="JBBYHS010000010">
    <property type="protein sequence ID" value="MEL1254253.1"/>
    <property type="molecule type" value="Genomic_DNA"/>
</dbReference>
<comment type="caution">
    <text evidence="2">The sequence shown here is derived from an EMBL/GenBank/DDBJ whole genome shotgun (WGS) entry which is preliminary data.</text>
</comment>
<gene>
    <name evidence="2" type="ORF">AAEO57_10730</name>
</gene>
<name>A0ABU9IP79_9FLAO</name>
<keyword evidence="3" id="KW-1185">Reference proteome</keyword>